<evidence type="ECO:0000313" key="3">
    <source>
        <dbReference type="Proteomes" id="UP001066276"/>
    </source>
</evidence>
<organism evidence="2 3">
    <name type="scientific">Pleurodeles waltl</name>
    <name type="common">Iberian ribbed newt</name>
    <dbReference type="NCBI Taxonomy" id="8319"/>
    <lineage>
        <taxon>Eukaryota</taxon>
        <taxon>Metazoa</taxon>
        <taxon>Chordata</taxon>
        <taxon>Craniata</taxon>
        <taxon>Vertebrata</taxon>
        <taxon>Euteleostomi</taxon>
        <taxon>Amphibia</taxon>
        <taxon>Batrachia</taxon>
        <taxon>Caudata</taxon>
        <taxon>Salamandroidea</taxon>
        <taxon>Salamandridae</taxon>
        <taxon>Pleurodelinae</taxon>
        <taxon>Pleurodeles</taxon>
    </lineage>
</organism>
<comment type="caution">
    <text evidence="2">The sequence shown here is derived from an EMBL/GenBank/DDBJ whole genome shotgun (WGS) entry which is preliminary data.</text>
</comment>
<proteinExistence type="predicted"/>
<dbReference type="EMBL" id="JANPWB010000004">
    <property type="protein sequence ID" value="KAJ1191793.1"/>
    <property type="molecule type" value="Genomic_DNA"/>
</dbReference>
<gene>
    <name evidence="2" type="ORF">NDU88_001108</name>
</gene>
<evidence type="ECO:0000313" key="2">
    <source>
        <dbReference type="EMBL" id="KAJ1191793.1"/>
    </source>
</evidence>
<accession>A0AAV7URV4</accession>
<reference evidence="2" key="1">
    <citation type="journal article" date="2022" name="bioRxiv">
        <title>Sequencing and chromosome-scale assembly of the giantPleurodeles waltlgenome.</title>
        <authorList>
            <person name="Brown T."/>
            <person name="Elewa A."/>
            <person name="Iarovenko S."/>
            <person name="Subramanian E."/>
            <person name="Araus A.J."/>
            <person name="Petzold A."/>
            <person name="Susuki M."/>
            <person name="Suzuki K.-i.T."/>
            <person name="Hayashi T."/>
            <person name="Toyoda A."/>
            <person name="Oliveira C."/>
            <person name="Osipova E."/>
            <person name="Leigh N.D."/>
            <person name="Simon A."/>
            <person name="Yun M.H."/>
        </authorList>
    </citation>
    <scope>NUCLEOTIDE SEQUENCE</scope>
    <source>
        <strain evidence="2">20211129_DDA</strain>
        <tissue evidence="2">Liver</tissue>
    </source>
</reference>
<dbReference type="AlphaFoldDB" id="A0AAV7URV4"/>
<evidence type="ECO:0000256" key="1">
    <source>
        <dbReference type="SAM" id="MobiDB-lite"/>
    </source>
</evidence>
<keyword evidence="3" id="KW-1185">Reference proteome</keyword>
<feature type="region of interest" description="Disordered" evidence="1">
    <location>
        <begin position="1"/>
        <end position="34"/>
    </location>
</feature>
<name>A0AAV7URV4_PLEWA</name>
<sequence>MSEDRVWPHSTPRSPDCVRGTERSPTPPRQFGASQLDPACASAVVSGTPANSIARLCRRPHLFHSQVGPCDSLHLLFSPIFVRPRSKHCRRIWYNGETGDHPERTGDRRLAGDFILPEAELAMEFIR</sequence>
<dbReference type="Proteomes" id="UP001066276">
    <property type="component" value="Chromosome 2_2"/>
</dbReference>
<protein>
    <submittedName>
        <fullName evidence="2">Uncharacterized protein</fullName>
    </submittedName>
</protein>